<name>A0A2Z5G2Y9_9BACT</name>
<gene>
    <name evidence="1" type="ORF">ACPOL_4205</name>
</gene>
<dbReference type="PANTHER" id="PTHR12558:SF13">
    <property type="entry name" value="CELL DIVISION CYCLE PROTEIN 27 HOMOLOG"/>
    <property type="match status" value="1"/>
</dbReference>
<evidence type="ECO:0000313" key="1">
    <source>
        <dbReference type="EMBL" id="AXC13482.1"/>
    </source>
</evidence>
<keyword evidence="2" id="KW-1185">Reference proteome</keyword>
<dbReference type="AlphaFoldDB" id="A0A2Z5G2Y9"/>
<reference evidence="1 2" key="1">
    <citation type="journal article" date="2018" name="Front. Microbiol.">
        <title>Hydrolytic Capabilities as a Key to Environmental Success: Chitinolytic and Cellulolytic Acidobacteria From Acidic Sub-arctic Soils and Boreal Peatlands.</title>
        <authorList>
            <person name="Belova S.E."/>
            <person name="Ravin N.V."/>
            <person name="Pankratov T.A."/>
            <person name="Rakitin A.L."/>
            <person name="Ivanova A.A."/>
            <person name="Beletsky A.V."/>
            <person name="Mardanov A.V."/>
            <person name="Sinninghe Damste J.S."/>
            <person name="Dedysh S.N."/>
        </authorList>
    </citation>
    <scope>NUCLEOTIDE SEQUENCE [LARGE SCALE GENOMIC DNA]</scope>
    <source>
        <strain evidence="1 2">SBC82</strain>
    </source>
</reference>
<protein>
    <submittedName>
        <fullName evidence="1">Adenylate cyclase</fullName>
    </submittedName>
</protein>
<dbReference type="Proteomes" id="UP000253606">
    <property type="component" value="Chromosome"/>
</dbReference>
<organism evidence="1 2">
    <name type="scientific">Acidisarcina polymorpha</name>
    <dbReference type="NCBI Taxonomy" id="2211140"/>
    <lineage>
        <taxon>Bacteria</taxon>
        <taxon>Pseudomonadati</taxon>
        <taxon>Acidobacteriota</taxon>
        <taxon>Terriglobia</taxon>
        <taxon>Terriglobales</taxon>
        <taxon>Acidobacteriaceae</taxon>
        <taxon>Acidisarcina</taxon>
    </lineage>
</organism>
<dbReference type="PANTHER" id="PTHR12558">
    <property type="entry name" value="CELL DIVISION CYCLE 16,23,27"/>
    <property type="match status" value="1"/>
</dbReference>
<dbReference type="OrthoDB" id="100177at2"/>
<accession>A0A2Z5G2Y9</accession>
<dbReference type="InterPro" id="IPR011990">
    <property type="entry name" value="TPR-like_helical_dom_sf"/>
</dbReference>
<proteinExistence type="predicted"/>
<dbReference type="Gene3D" id="3.40.50.10070">
    <property type="entry name" value="TolB, N-terminal domain"/>
    <property type="match status" value="1"/>
</dbReference>
<dbReference type="KEGG" id="abas:ACPOL_4205"/>
<evidence type="ECO:0000313" key="2">
    <source>
        <dbReference type="Proteomes" id="UP000253606"/>
    </source>
</evidence>
<dbReference type="SUPFAM" id="SSF48452">
    <property type="entry name" value="TPR-like"/>
    <property type="match status" value="1"/>
</dbReference>
<sequence>MNTVNENTASKDTIRQELTRILQSPIFAQSDRLGRFLRFTVEHALSGKDEGLKEYIIGTEVYDRKPPYHPSQDSIVRTEARRLRLKLKEYYESEGKEDPVFIYFRPGSYIPVFRSKSAPSDGPSGVASSSEDLFVEGSGIAIAVIPFLDVSGQPLSSTYARGVTDELVHELMHCDGCRVIAASSIAQLGLQVPDIPALARKLGVQIVFEGTVREEGNRIRVTSRIVHADGFQLWSQRFDAAVDSSSLFTVQEQFASALVNRVRPQQSIIRSAEASAGPFLFSVYPAILKGEALLEEGTAADVQAALTKFREVTEIAPGFARPYCGIAQCYSWMALHDVLRSVDLVSLARHAAERAIELDSEMNESLAALGNVLALEWDWSAAEDSFRQATASGSHSVSNRQYAMLLTLLGRFDEAWLYLENAQQTDPFSYLQKVACSKFFFLSRRYDEALGHFSEPQKYGPLPLEVLLYQALIYVQLGQLEEAKKLARMVQRSAGAQLSLRAWIAELLARCGEITAALAIVDEFKLVAPGKPFSKFRQASLLMALGDSEAALSSLASAFADKEPELPWLAVDPRFDSIRSIPKFQEIVSKLKLVNSA</sequence>
<dbReference type="Gene3D" id="1.25.40.10">
    <property type="entry name" value="Tetratricopeptide repeat domain"/>
    <property type="match status" value="1"/>
</dbReference>
<dbReference type="EMBL" id="CP030840">
    <property type="protein sequence ID" value="AXC13482.1"/>
    <property type="molecule type" value="Genomic_DNA"/>
</dbReference>
<dbReference type="RefSeq" id="WP_114208460.1">
    <property type="nucleotide sequence ID" value="NZ_CP030840.1"/>
</dbReference>